<dbReference type="EMBL" id="VSWD01000013">
    <property type="protein sequence ID" value="KAK3085058.1"/>
    <property type="molecule type" value="Genomic_DNA"/>
</dbReference>
<dbReference type="Proteomes" id="UP001186944">
    <property type="component" value="Unassembled WGS sequence"/>
</dbReference>
<name>A0AA89BWG1_PINIB</name>
<evidence type="ECO:0000313" key="3">
    <source>
        <dbReference type="Proteomes" id="UP001186944"/>
    </source>
</evidence>
<dbReference type="AlphaFoldDB" id="A0AA89BWG1"/>
<gene>
    <name evidence="2" type="ORF">FSP39_023621</name>
</gene>
<accession>A0AA89BWG1</accession>
<protein>
    <submittedName>
        <fullName evidence="2">Uncharacterized protein</fullName>
    </submittedName>
</protein>
<reference evidence="2" key="1">
    <citation type="submission" date="2019-08" db="EMBL/GenBank/DDBJ databases">
        <title>The improved chromosome-level genome for the pearl oyster Pinctada fucata martensii using PacBio sequencing and Hi-C.</title>
        <authorList>
            <person name="Zheng Z."/>
        </authorList>
    </citation>
    <scope>NUCLEOTIDE SEQUENCE</scope>
    <source>
        <strain evidence="2">ZZ-2019</strain>
        <tissue evidence="2">Adductor muscle</tissue>
    </source>
</reference>
<evidence type="ECO:0000313" key="2">
    <source>
        <dbReference type="EMBL" id="KAK3085058.1"/>
    </source>
</evidence>
<feature type="region of interest" description="Disordered" evidence="1">
    <location>
        <begin position="18"/>
        <end position="48"/>
    </location>
</feature>
<comment type="caution">
    <text evidence="2">The sequence shown here is derived from an EMBL/GenBank/DDBJ whole genome shotgun (WGS) entry which is preliminary data.</text>
</comment>
<organism evidence="2 3">
    <name type="scientific">Pinctada imbricata</name>
    <name type="common">Atlantic pearl-oyster</name>
    <name type="synonym">Pinctada martensii</name>
    <dbReference type="NCBI Taxonomy" id="66713"/>
    <lineage>
        <taxon>Eukaryota</taxon>
        <taxon>Metazoa</taxon>
        <taxon>Spiralia</taxon>
        <taxon>Lophotrochozoa</taxon>
        <taxon>Mollusca</taxon>
        <taxon>Bivalvia</taxon>
        <taxon>Autobranchia</taxon>
        <taxon>Pteriomorphia</taxon>
        <taxon>Pterioida</taxon>
        <taxon>Pterioidea</taxon>
        <taxon>Pteriidae</taxon>
        <taxon>Pinctada</taxon>
    </lineage>
</organism>
<proteinExistence type="predicted"/>
<evidence type="ECO:0000256" key="1">
    <source>
        <dbReference type="SAM" id="MobiDB-lite"/>
    </source>
</evidence>
<keyword evidence="3" id="KW-1185">Reference proteome</keyword>
<sequence length="277" mass="31860">MTRCYDGDVTVAMTRCYDGDDTMDDDRKPKPNTPLLHGDTSGKTTGYYSAESETKSARKYKPSEDIKKEFLSSVDMLSNADMKRLPIPALDKTFQDQGKVFDDLFKQFQSLKVNLNNFKGYFSEELSGIPEMTKCVELLVQRCGEAKLDVQRRKYSVEVTYDQKEIMRNSSANPQQVLEILDRFNALNRNIQKILERAPEVERSATILLNDEDNMRKEVTKSDLPADQGTEAMRSCMDNIHTLRKINSHLKTITKHTNVYFKEVMEASKAFFKEETE</sequence>